<proteinExistence type="predicted"/>
<organism evidence="1 2">
    <name type="scientific">Serendipita vermifera MAFF 305830</name>
    <dbReference type="NCBI Taxonomy" id="933852"/>
    <lineage>
        <taxon>Eukaryota</taxon>
        <taxon>Fungi</taxon>
        <taxon>Dikarya</taxon>
        <taxon>Basidiomycota</taxon>
        <taxon>Agaricomycotina</taxon>
        <taxon>Agaricomycetes</taxon>
        <taxon>Sebacinales</taxon>
        <taxon>Serendipitaceae</taxon>
        <taxon>Serendipita</taxon>
    </lineage>
</organism>
<reference evidence="2" key="2">
    <citation type="submission" date="2015-01" db="EMBL/GenBank/DDBJ databases">
        <title>Evolutionary Origins and Diversification of the Mycorrhizal Mutualists.</title>
        <authorList>
            <consortium name="DOE Joint Genome Institute"/>
            <consortium name="Mycorrhizal Genomics Consortium"/>
            <person name="Kohler A."/>
            <person name="Kuo A."/>
            <person name="Nagy L.G."/>
            <person name="Floudas D."/>
            <person name="Copeland A."/>
            <person name="Barry K.W."/>
            <person name="Cichocki N."/>
            <person name="Veneault-Fourrey C."/>
            <person name="LaButti K."/>
            <person name="Lindquist E.A."/>
            <person name="Lipzen A."/>
            <person name="Lundell T."/>
            <person name="Morin E."/>
            <person name="Murat C."/>
            <person name="Riley R."/>
            <person name="Ohm R."/>
            <person name="Sun H."/>
            <person name="Tunlid A."/>
            <person name="Henrissat B."/>
            <person name="Grigoriev I.V."/>
            <person name="Hibbett D.S."/>
            <person name="Martin F."/>
        </authorList>
    </citation>
    <scope>NUCLEOTIDE SEQUENCE [LARGE SCALE GENOMIC DNA]</scope>
    <source>
        <strain evidence="2">MAFF 305830</strain>
    </source>
</reference>
<dbReference type="EMBL" id="KN824300">
    <property type="protein sequence ID" value="KIM27227.1"/>
    <property type="molecule type" value="Genomic_DNA"/>
</dbReference>
<dbReference type="AlphaFoldDB" id="A0A0C2XDR9"/>
<sequence length="205" mass="22201">MGTITPRKAIITEIVMEALIIPLTLTTEAGGMGAITRDIIITGALLKQTGTRGRIILTTGTEETEGLIMDTTIRGHLIMQRVTEGLTTLIMGVEDTEEIIRETTITEELTIQRVIDNPTIPLTEAGIIEAVLTVIILVTFTHNTMHNAPLDPLSIMVGGQEIITNIPAIMRLTQHTGSTPDKVTRLSKDVIDRGIITIMIVTTVA</sequence>
<gene>
    <name evidence="1" type="ORF">M408DRAFT_24703</name>
</gene>
<accession>A0A0C2XDR9</accession>
<keyword evidence="2" id="KW-1185">Reference proteome</keyword>
<dbReference type="HOGENOM" id="CLU_1338233_0_0_1"/>
<name>A0A0C2XDR9_SERVB</name>
<reference evidence="1 2" key="1">
    <citation type="submission" date="2014-04" db="EMBL/GenBank/DDBJ databases">
        <authorList>
            <consortium name="DOE Joint Genome Institute"/>
            <person name="Kuo A."/>
            <person name="Zuccaro A."/>
            <person name="Kohler A."/>
            <person name="Nagy L.G."/>
            <person name="Floudas D."/>
            <person name="Copeland A."/>
            <person name="Barry K.W."/>
            <person name="Cichocki N."/>
            <person name="Veneault-Fourrey C."/>
            <person name="LaButti K."/>
            <person name="Lindquist E.A."/>
            <person name="Lipzen A."/>
            <person name="Lundell T."/>
            <person name="Morin E."/>
            <person name="Murat C."/>
            <person name="Sun H."/>
            <person name="Tunlid A."/>
            <person name="Henrissat B."/>
            <person name="Grigoriev I.V."/>
            <person name="Hibbett D.S."/>
            <person name="Martin F."/>
            <person name="Nordberg H.P."/>
            <person name="Cantor M.N."/>
            <person name="Hua S.X."/>
        </authorList>
    </citation>
    <scope>NUCLEOTIDE SEQUENCE [LARGE SCALE GENOMIC DNA]</scope>
    <source>
        <strain evidence="1 2">MAFF 305830</strain>
    </source>
</reference>
<dbReference type="Proteomes" id="UP000054097">
    <property type="component" value="Unassembled WGS sequence"/>
</dbReference>
<evidence type="ECO:0000313" key="2">
    <source>
        <dbReference type="Proteomes" id="UP000054097"/>
    </source>
</evidence>
<evidence type="ECO:0000313" key="1">
    <source>
        <dbReference type="EMBL" id="KIM27227.1"/>
    </source>
</evidence>
<protein>
    <submittedName>
        <fullName evidence="1">Uncharacterized protein</fullName>
    </submittedName>
</protein>